<keyword evidence="2" id="KW-0472">Membrane</keyword>
<feature type="domain" description="GTPase-associated protein 1 N-terminal" evidence="3">
    <location>
        <begin position="2"/>
        <end position="136"/>
    </location>
</feature>
<feature type="compositionally biased region" description="Polar residues" evidence="1">
    <location>
        <begin position="420"/>
        <end position="433"/>
    </location>
</feature>
<evidence type="ECO:0000313" key="5">
    <source>
        <dbReference type="EMBL" id="QEG38602.1"/>
    </source>
</evidence>
<evidence type="ECO:0000256" key="1">
    <source>
        <dbReference type="SAM" id="MobiDB-lite"/>
    </source>
</evidence>
<feature type="compositionally biased region" description="Polar residues" evidence="1">
    <location>
        <begin position="446"/>
        <end position="468"/>
    </location>
</feature>
<evidence type="ECO:0000259" key="3">
    <source>
        <dbReference type="Pfam" id="PF20013"/>
    </source>
</evidence>
<dbReference type="Pfam" id="PF20013">
    <property type="entry name" value="GAP1-N2"/>
    <property type="match status" value="1"/>
</dbReference>
<feature type="transmembrane region" description="Helical" evidence="2">
    <location>
        <begin position="339"/>
        <end position="362"/>
    </location>
</feature>
<feature type="region of interest" description="Disordered" evidence="1">
    <location>
        <begin position="277"/>
        <end position="334"/>
    </location>
</feature>
<feature type="compositionally biased region" description="Low complexity" evidence="1">
    <location>
        <begin position="488"/>
        <end position="518"/>
    </location>
</feature>
<dbReference type="Proteomes" id="UP000325286">
    <property type="component" value="Chromosome"/>
</dbReference>
<dbReference type="InterPro" id="IPR045401">
    <property type="entry name" value="GAP1-M"/>
</dbReference>
<dbReference type="InterPro" id="IPR045402">
    <property type="entry name" value="GAP1-N2"/>
</dbReference>
<organism evidence="5 6">
    <name type="scientific">Roseimaritima ulvae</name>
    <dbReference type="NCBI Taxonomy" id="980254"/>
    <lineage>
        <taxon>Bacteria</taxon>
        <taxon>Pseudomonadati</taxon>
        <taxon>Planctomycetota</taxon>
        <taxon>Planctomycetia</taxon>
        <taxon>Pirellulales</taxon>
        <taxon>Pirellulaceae</taxon>
        <taxon>Roseimaritima</taxon>
    </lineage>
</organism>
<feature type="domain" description="GTPase-associated protein 1 middle" evidence="4">
    <location>
        <begin position="155"/>
        <end position="253"/>
    </location>
</feature>
<accession>A0A5B9QLD4</accession>
<gene>
    <name evidence="5" type="ORF">UC8_05590</name>
</gene>
<keyword evidence="2" id="KW-1133">Transmembrane helix</keyword>
<dbReference type="AlphaFoldDB" id="A0A5B9QLD4"/>
<keyword evidence="2" id="KW-0812">Transmembrane</keyword>
<name>A0A5B9QLD4_9BACT</name>
<proteinExistence type="predicted"/>
<dbReference type="CDD" id="cd12820">
    <property type="entry name" value="LbR_YadA-like"/>
    <property type="match status" value="1"/>
</dbReference>
<feature type="compositionally biased region" description="Polar residues" evidence="1">
    <location>
        <begin position="397"/>
        <end position="410"/>
    </location>
</feature>
<reference evidence="5 6" key="1">
    <citation type="submission" date="2019-08" db="EMBL/GenBank/DDBJ databases">
        <title>Deep-cultivation of Planctomycetes and their phenomic and genomic characterization uncovers novel biology.</title>
        <authorList>
            <person name="Wiegand S."/>
            <person name="Jogler M."/>
            <person name="Boedeker C."/>
            <person name="Pinto D."/>
            <person name="Vollmers J."/>
            <person name="Rivas-Marin E."/>
            <person name="Kohn T."/>
            <person name="Peeters S.H."/>
            <person name="Heuer A."/>
            <person name="Rast P."/>
            <person name="Oberbeckmann S."/>
            <person name="Bunk B."/>
            <person name="Jeske O."/>
            <person name="Meyerdierks A."/>
            <person name="Storesund J.E."/>
            <person name="Kallscheuer N."/>
            <person name="Luecker S."/>
            <person name="Lage O.M."/>
            <person name="Pohl T."/>
            <person name="Merkel B.J."/>
            <person name="Hornburger P."/>
            <person name="Mueller R.-W."/>
            <person name="Bruemmer F."/>
            <person name="Labrenz M."/>
            <person name="Spormann A.M."/>
            <person name="Op den Camp H."/>
            <person name="Overmann J."/>
            <person name="Amann R."/>
            <person name="Jetten M.S.M."/>
            <person name="Mascher T."/>
            <person name="Medema M.H."/>
            <person name="Devos D.P."/>
            <person name="Kaster A.-K."/>
            <person name="Ovreas L."/>
            <person name="Rohde M."/>
            <person name="Galperin M.Y."/>
            <person name="Jogler C."/>
        </authorList>
    </citation>
    <scope>NUCLEOTIDE SEQUENCE [LARGE SCALE GENOMIC DNA]</scope>
    <source>
        <strain evidence="5 6">UC8</strain>
    </source>
</reference>
<protein>
    <submittedName>
        <fullName evidence="5">Uncharacterized protein</fullName>
    </submittedName>
</protein>
<sequence length="895" mass="95935">MVYTSVREGVFPGTSGYCPVLITEGMPRTQCNFLESLSVYRINNTLNGKSVAATPANYEHLLRVNPPNFAHLKFDYRRESKSVLLKTCLAEFDYSSRLRKLSHFLVLDDAEHSLAGPAWVMSQPRVFLGSWGGEPQTIKTEKRIPDATVTAQSCQYWQQITGDAGWAGRLAETALQRAPHPLLMVYDSNTDVLRLVQEAVALLPPKDRWKATFATNYSELPPQITCNWRFVERTSPELQAAHGMPNGVFLDLANPEPCPDGPAADAARSGVLLDANQSPGRVFSTRPQSPATPPPPPPEGSLPAEPPIANLVPDQRTAGHSPPGRHRPAGTRSPDSKTLLIIGLIGFVAVVLLCVPATLIVASRFGQQENTPVTNPNQETTTINTVATPTDDATMPGDSTTAPGDSTTAPGDSATAPGDSATTPGDSATTPGDSATAPGDSATAPGDSTTAPGDSATTPGDSATTPGDSATAPGDSATAPGDSATAPGDSATTAGDSTTAPGDNMAASDAATGTSDAAPNTPNDGTGTPAKADASDSGTPEAARPATPEQLAESFLESISLYQKLPVGRAAADYVFPFPRKSTRNLPISSLALPNEYKLELTLERCWNGGITYSQEPSEYQFNFQQSNSRENLWELRMGQNTVAELYIPTKSQRLLTLDCKVPGLYLRMVFASSDYLLVAKLTTPEQVTLTRKYQFLQPFRYHEPQSLTMDDFQDSPRKTINPFSNNSQNRLEKAAEFIANIEIWRKPMKATVAFHPGTIQGESESLTELKIDPPQLNVKTSDRGSNQLPSCELSAKCTRYIAGPKKKPNAATSRDLLLKDLEDLKELLPQPTELDATDPAAPAVPAVPADLEQAIAYTQAMHDAEIEFPLNLHATLTVEDTTLYLLVPRSSQTK</sequence>
<evidence type="ECO:0000259" key="4">
    <source>
        <dbReference type="Pfam" id="PF20014"/>
    </source>
</evidence>
<feature type="region of interest" description="Disordered" evidence="1">
    <location>
        <begin position="369"/>
        <end position="549"/>
    </location>
</feature>
<feature type="compositionally biased region" description="Pro residues" evidence="1">
    <location>
        <begin position="290"/>
        <end position="306"/>
    </location>
</feature>
<dbReference type="Gene3D" id="2.150.10.10">
    <property type="entry name" value="Serralysin-like metalloprotease, C-terminal"/>
    <property type="match status" value="1"/>
</dbReference>
<dbReference type="SUPFAM" id="SSF101967">
    <property type="entry name" value="Adhesin YadA, collagen-binding domain"/>
    <property type="match status" value="1"/>
</dbReference>
<evidence type="ECO:0000313" key="6">
    <source>
        <dbReference type="Proteomes" id="UP000325286"/>
    </source>
</evidence>
<dbReference type="Pfam" id="PF20014">
    <property type="entry name" value="GAP1-M"/>
    <property type="match status" value="1"/>
</dbReference>
<evidence type="ECO:0000256" key="2">
    <source>
        <dbReference type="SAM" id="Phobius"/>
    </source>
</evidence>
<dbReference type="EMBL" id="CP042914">
    <property type="protein sequence ID" value="QEG38602.1"/>
    <property type="molecule type" value="Genomic_DNA"/>
</dbReference>
<dbReference type="KEGG" id="rul:UC8_05590"/>
<feature type="compositionally biased region" description="Polar residues" evidence="1">
    <location>
        <begin position="369"/>
        <end position="388"/>
    </location>
</feature>
<dbReference type="InterPro" id="IPR011049">
    <property type="entry name" value="Serralysin-like_metalloprot_C"/>
</dbReference>
<keyword evidence="6" id="KW-1185">Reference proteome</keyword>